<evidence type="ECO:0000313" key="1">
    <source>
        <dbReference type="EMBL" id="AQY22475.1"/>
    </source>
</evidence>
<dbReference type="AlphaFoldDB" id="A0A1S7DTM7"/>
<dbReference type="Pfam" id="PF25594">
    <property type="entry name" value="GldB_lipo"/>
    <property type="match status" value="1"/>
</dbReference>
<accession>A0A1S7DTM7</accession>
<sequence>MMKHISWLILLLGVLVSCQKEDKGWNIDLKAPLPKVKTVDISHQFYDENYSLEDFKKEYPWFQGTVSDEDFMLRRKDTLEINIYKEALKKVNVPELEKGLSELFARVQHYFPQFKTPVVYLYSSAVQDVEVPVFYHAEKNWLFIDIAAFMGEGNRYYRDVNQYLQVSMNPQNLLPKAALALSEHIVPMDRSEQKFIDKMMYEGKLMLLQDALLPNTADYLKIGYTPKQYEWATQNKSNIWNFFVENDLLFSDDMQLSGRFLAPAPFSKFYTEVDNESSPRVGVYTGWEIGRKFFKEKPETPLPQFLSMKGEEIFNQSKYQGK</sequence>
<dbReference type="InterPro" id="IPR019853">
    <property type="entry name" value="GldB-like"/>
</dbReference>
<evidence type="ECO:0000313" key="2">
    <source>
        <dbReference type="Proteomes" id="UP000189883"/>
    </source>
</evidence>
<name>A0A1S7DTM7_RIEAN</name>
<organism evidence="1 2">
    <name type="scientific">Riemerella anatipestifer</name>
    <name type="common">Moraxella anatipestifer</name>
    <dbReference type="NCBI Taxonomy" id="34085"/>
    <lineage>
        <taxon>Bacteria</taxon>
        <taxon>Pseudomonadati</taxon>
        <taxon>Bacteroidota</taxon>
        <taxon>Flavobacteriia</taxon>
        <taxon>Flavobacteriales</taxon>
        <taxon>Weeksellaceae</taxon>
        <taxon>Riemerella</taxon>
    </lineage>
</organism>
<reference evidence="1 2" key="1">
    <citation type="submission" date="2015-06" db="EMBL/GenBank/DDBJ databases">
        <title>R. anatipestifer strain HXb2 is the most virulent strain so far, and the genome sequence would help us uncover the pathogenesis.</title>
        <authorList>
            <person name="Hu Q."/>
            <person name="Qi J."/>
            <person name="Bo H."/>
            <person name="Liu G."/>
            <person name="Tao M."/>
            <person name="Ding Y."/>
            <person name="Xue Y."/>
        </authorList>
    </citation>
    <scope>NUCLEOTIDE SEQUENCE [LARGE SCALE GENOMIC DNA]</scope>
    <source>
        <strain evidence="1 2">HXb2</strain>
    </source>
</reference>
<protein>
    <recommendedName>
        <fullName evidence="3">Gliding motility protein GldB</fullName>
    </recommendedName>
</protein>
<dbReference type="RefSeq" id="WP_079207653.1">
    <property type="nucleotide sequence ID" value="NZ_CP011859.1"/>
</dbReference>
<dbReference type="PROSITE" id="PS51257">
    <property type="entry name" value="PROKAR_LIPOPROTEIN"/>
    <property type="match status" value="1"/>
</dbReference>
<evidence type="ECO:0008006" key="3">
    <source>
        <dbReference type="Google" id="ProtNLM"/>
    </source>
</evidence>
<dbReference type="EMBL" id="CP011859">
    <property type="protein sequence ID" value="AQY22475.1"/>
    <property type="molecule type" value="Genomic_DNA"/>
</dbReference>
<proteinExistence type="predicted"/>
<gene>
    <name evidence="1" type="ORF">AB406_1531</name>
</gene>
<dbReference type="Proteomes" id="UP000189883">
    <property type="component" value="Chromosome"/>
</dbReference>